<dbReference type="EMBL" id="MN739039">
    <property type="protein sequence ID" value="QHS85064.1"/>
    <property type="molecule type" value="Genomic_DNA"/>
</dbReference>
<dbReference type="NCBIfam" id="TIGR01444">
    <property type="entry name" value="fkbM_fam"/>
    <property type="match status" value="1"/>
</dbReference>
<proteinExistence type="predicted"/>
<dbReference type="AlphaFoldDB" id="A0A6C0AZV1"/>
<reference evidence="1" key="1">
    <citation type="journal article" date="2020" name="Nature">
        <title>Giant virus diversity and host interactions through global metagenomics.</title>
        <authorList>
            <person name="Schulz F."/>
            <person name="Roux S."/>
            <person name="Paez-Espino D."/>
            <person name="Jungbluth S."/>
            <person name="Walsh D.A."/>
            <person name="Denef V.J."/>
            <person name="McMahon K.D."/>
            <person name="Konstantinidis K.T."/>
            <person name="Eloe-Fadrosh E.A."/>
            <person name="Kyrpides N.C."/>
            <person name="Woyke T."/>
        </authorList>
    </citation>
    <scope>NUCLEOTIDE SEQUENCE</scope>
    <source>
        <strain evidence="1">GVMAG-M-3300009182-67</strain>
    </source>
</reference>
<sequence length="214" mass="24853">MEEIVNKWNTIKSNLKLKHGSFNEEVPEQLMAVRYLTGNEKVLEIGGHFGRNSLIIASITNTLVTLECNKNVFKQLQENIDLNNVNFFIENSALSLRKIVQKEEGGVTVPYEQYSDKNFIEVNSITLSELKAKYPIDFDTLVLDCEAAFYYILIDMPEILNGINLIIMENDYLNISEKIYVDTVLKENGFYRDYVEAGGWQPCYDFFYEVWKRN</sequence>
<accession>A0A6C0AZV1</accession>
<evidence type="ECO:0000313" key="1">
    <source>
        <dbReference type="EMBL" id="QHS85064.1"/>
    </source>
</evidence>
<dbReference type="InterPro" id="IPR006342">
    <property type="entry name" value="FkbM_mtfrase"/>
</dbReference>
<evidence type="ECO:0008006" key="2">
    <source>
        <dbReference type="Google" id="ProtNLM"/>
    </source>
</evidence>
<name>A0A6C0AZV1_9ZZZZ</name>
<protein>
    <recommendedName>
        <fullName evidence="2">Methyltransferase FkbM domain-containing protein</fullName>
    </recommendedName>
</protein>
<organism evidence="1">
    <name type="scientific">viral metagenome</name>
    <dbReference type="NCBI Taxonomy" id="1070528"/>
    <lineage>
        <taxon>unclassified sequences</taxon>
        <taxon>metagenomes</taxon>
        <taxon>organismal metagenomes</taxon>
    </lineage>
</organism>
<dbReference type="SUPFAM" id="SSF53335">
    <property type="entry name" value="S-adenosyl-L-methionine-dependent methyltransferases"/>
    <property type="match status" value="1"/>
</dbReference>
<dbReference type="Gene3D" id="3.40.50.150">
    <property type="entry name" value="Vaccinia Virus protein VP39"/>
    <property type="match status" value="1"/>
</dbReference>
<dbReference type="InterPro" id="IPR029063">
    <property type="entry name" value="SAM-dependent_MTases_sf"/>
</dbReference>